<proteinExistence type="predicted"/>
<dbReference type="Proteomes" id="UP000473525">
    <property type="component" value="Unassembled WGS sequence"/>
</dbReference>
<name>A0A6L6XRK4_9ACTN</name>
<feature type="transmembrane region" description="Helical" evidence="1">
    <location>
        <begin position="259"/>
        <end position="278"/>
    </location>
</feature>
<dbReference type="EMBL" id="WSEK01000004">
    <property type="protein sequence ID" value="MVQ49412.1"/>
    <property type="molecule type" value="Genomic_DNA"/>
</dbReference>
<dbReference type="AlphaFoldDB" id="A0A6L6XRK4"/>
<organism evidence="2 3">
    <name type="scientific">Nocardioides agri</name>
    <dbReference type="NCBI Taxonomy" id="2682843"/>
    <lineage>
        <taxon>Bacteria</taxon>
        <taxon>Bacillati</taxon>
        <taxon>Actinomycetota</taxon>
        <taxon>Actinomycetes</taxon>
        <taxon>Propionibacteriales</taxon>
        <taxon>Nocardioidaceae</taxon>
        <taxon>Nocardioides</taxon>
    </lineage>
</organism>
<keyword evidence="1" id="KW-0472">Membrane</keyword>
<keyword evidence="3" id="KW-1185">Reference proteome</keyword>
<evidence type="ECO:0000313" key="3">
    <source>
        <dbReference type="Proteomes" id="UP000473525"/>
    </source>
</evidence>
<feature type="transmembrane region" description="Helical" evidence="1">
    <location>
        <begin position="290"/>
        <end position="309"/>
    </location>
</feature>
<feature type="transmembrane region" description="Helical" evidence="1">
    <location>
        <begin position="152"/>
        <end position="173"/>
    </location>
</feature>
<feature type="transmembrane region" description="Helical" evidence="1">
    <location>
        <begin position="55"/>
        <end position="76"/>
    </location>
</feature>
<keyword evidence="1" id="KW-1133">Transmembrane helix</keyword>
<evidence type="ECO:0000256" key="1">
    <source>
        <dbReference type="SAM" id="Phobius"/>
    </source>
</evidence>
<feature type="transmembrane region" description="Helical" evidence="1">
    <location>
        <begin position="21"/>
        <end position="43"/>
    </location>
</feature>
<feature type="transmembrane region" description="Helical" evidence="1">
    <location>
        <begin position="358"/>
        <end position="377"/>
    </location>
</feature>
<keyword evidence="1" id="KW-0812">Transmembrane</keyword>
<feature type="transmembrane region" description="Helical" evidence="1">
    <location>
        <begin position="124"/>
        <end position="145"/>
    </location>
</feature>
<sequence length="420" mass="43267">MRRHPRRTVRQQVATDIPWRRLVGFAGIPALAMLSPLVVLPAITSSAGADGWSAIALGQAIGTFVMMAVGYGWGTTGPSVIAVAQQEDRNRYYRASLTSRTCVASLLIPLGAVATGLLGADHQVAAVVMALAYGTWGLGPIWYLVGTGSSRAILLFDTFPKVGVSALSAVLLVQGVPLVVYPLLFLLAALASASLGAFRFGGRLDRDDFAAGLGHLRQNAGLVSSRLVQAGYTALAVPLVMIVAPHAVAEYAAVDRLRILSLTALSSIAAGFQGWVSTNDPSESDSRSKRATVLTLCLGTLVGVGFVVMRPVIESLIFRNEVSISVVTAAATGLTVALGSGSLSLTLYYLARIGQVRTIAFSGIAASAVGVPLLLVLGDAFGAAGAAVAVAVAEAIVIVVQVAGLHRVRFLIGASAGAQP</sequence>
<gene>
    <name evidence="2" type="ORF">GON03_09480</name>
</gene>
<dbReference type="RefSeq" id="WP_157342043.1">
    <property type="nucleotide sequence ID" value="NZ_WSEK01000004.1"/>
</dbReference>
<evidence type="ECO:0008006" key="4">
    <source>
        <dbReference type="Google" id="ProtNLM"/>
    </source>
</evidence>
<feature type="transmembrane region" description="Helical" evidence="1">
    <location>
        <begin position="227"/>
        <end position="247"/>
    </location>
</feature>
<feature type="transmembrane region" description="Helical" evidence="1">
    <location>
        <begin position="179"/>
        <end position="198"/>
    </location>
</feature>
<evidence type="ECO:0000313" key="2">
    <source>
        <dbReference type="EMBL" id="MVQ49412.1"/>
    </source>
</evidence>
<feature type="transmembrane region" description="Helical" evidence="1">
    <location>
        <begin position="97"/>
        <end position="118"/>
    </location>
</feature>
<reference evidence="2 3" key="1">
    <citation type="submission" date="2019-12" db="EMBL/GenBank/DDBJ databases">
        <authorList>
            <person name="Huq M.A."/>
        </authorList>
    </citation>
    <scope>NUCLEOTIDE SEQUENCE [LARGE SCALE GENOMIC DNA]</scope>
    <source>
        <strain evidence="2 3">MAH-18</strain>
    </source>
</reference>
<feature type="transmembrane region" description="Helical" evidence="1">
    <location>
        <begin position="329"/>
        <end position="351"/>
    </location>
</feature>
<comment type="caution">
    <text evidence="2">The sequence shown here is derived from an EMBL/GenBank/DDBJ whole genome shotgun (WGS) entry which is preliminary data.</text>
</comment>
<feature type="transmembrane region" description="Helical" evidence="1">
    <location>
        <begin position="383"/>
        <end position="405"/>
    </location>
</feature>
<accession>A0A6L6XRK4</accession>
<protein>
    <recommendedName>
        <fullName evidence="4">Polysaccharide biosynthesis protein</fullName>
    </recommendedName>
</protein>